<dbReference type="Pfam" id="PF07727">
    <property type="entry name" value="RVT_2"/>
    <property type="match status" value="1"/>
</dbReference>
<evidence type="ECO:0000313" key="4">
    <source>
        <dbReference type="EMBL" id="TPX30233.1"/>
    </source>
</evidence>
<feature type="domain" description="Retroviral polymerase SH3-like" evidence="3">
    <location>
        <begin position="2"/>
        <end position="47"/>
    </location>
</feature>
<keyword evidence="4" id="KW-0548">Nucleotidyltransferase</keyword>
<proteinExistence type="predicted"/>
<accession>A0A507BY82</accession>
<sequence length="261" mass="29569">MCFLVGYGALSEDVKGYRLWDPAHRKFIISNDVEFVEELVYKDRHSDESISNLPILASNEASAETRDESKCKEGEADGVSSQVGRSPEKATENQMAPILRRSSRIASRLLPHQLVNQSGFLSTMIDDVEIPNSYREALRSPFAEDWIAAMKEQYSELLEKETWELVDAPPDSNVISGRWVFNVKRDRSGNIERLKASHLTSVRVVLTIAAIENLELYQLDIKTAFLNARLDPAITVYVEQPHGFVEIGQETKVRRRVHHSA</sequence>
<evidence type="ECO:0000259" key="2">
    <source>
        <dbReference type="Pfam" id="PF07727"/>
    </source>
</evidence>
<dbReference type="OrthoDB" id="3344688at2759"/>
<feature type="region of interest" description="Disordered" evidence="1">
    <location>
        <begin position="61"/>
        <end position="94"/>
    </location>
</feature>
<protein>
    <submittedName>
        <fullName evidence="4">DNA-directed DNA polymerase</fullName>
    </submittedName>
</protein>
<evidence type="ECO:0000256" key="1">
    <source>
        <dbReference type="SAM" id="MobiDB-lite"/>
    </source>
</evidence>
<feature type="non-terminal residue" evidence="4">
    <location>
        <position position="261"/>
    </location>
</feature>
<keyword evidence="4" id="KW-0808">Transferase</keyword>
<evidence type="ECO:0000313" key="5">
    <source>
        <dbReference type="Proteomes" id="UP000320475"/>
    </source>
</evidence>
<comment type="caution">
    <text evidence="4">The sequence shown here is derived from an EMBL/GenBank/DDBJ whole genome shotgun (WGS) entry which is preliminary data.</text>
</comment>
<feature type="domain" description="Reverse transcriptase Ty1/copia-type" evidence="2">
    <location>
        <begin position="198"/>
        <end position="255"/>
    </location>
</feature>
<gene>
    <name evidence="4" type="ORF">SeLEV6574_g08624</name>
</gene>
<dbReference type="EMBL" id="QEAM01001187">
    <property type="protein sequence ID" value="TPX30233.1"/>
    <property type="molecule type" value="Genomic_DNA"/>
</dbReference>
<dbReference type="Proteomes" id="UP000320475">
    <property type="component" value="Unassembled WGS sequence"/>
</dbReference>
<dbReference type="InterPro" id="IPR013103">
    <property type="entry name" value="RVT_2"/>
</dbReference>
<name>A0A507BY82_9FUNG</name>
<dbReference type="AlphaFoldDB" id="A0A507BY82"/>
<dbReference type="Pfam" id="PF25597">
    <property type="entry name" value="SH3_retrovirus"/>
    <property type="match status" value="1"/>
</dbReference>
<dbReference type="InterPro" id="IPR057670">
    <property type="entry name" value="SH3_retrovirus"/>
</dbReference>
<reference evidence="4 5" key="1">
    <citation type="journal article" date="2019" name="Sci. Rep.">
        <title>Comparative genomics of chytrid fungi reveal insights into the obligate biotrophic and pathogenic lifestyle of Synchytrium endobioticum.</title>
        <authorList>
            <person name="van de Vossenberg B.T.L.H."/>
            <person name="Warris S."/>
            <person name="Nguyen H.D.T."/>
            <person name="van Gent-Pelzer M.P.E."/>
            <person name="Joly D.L."/>
            <person name="van de Geest H.C."/>
            <person name="Bonants P.J.M."/>
            <person name="Smith D.S."/>
            <person name="Levesque C.A."/>
            <person name="van der Lee T.A.J."/>
        </authorList>
    </citation>
    <scope>NUCLEOTIDE SEQUENCE [LARGE SCALE GENOMIC DNA]</scope>
    <source>
        <strain evidence="4 5">LEV6574</strain>
    </source>
</reference>
<keyword evidence="4" id="KW-0239">DNA-directed DNA polymerase</keyword>
<dbReference type="GO" id="GO:0003887">
    <property type="term" value="F:DNA-directed DNA polymerase activity"/>
    <property type="evidence" value="ECO:0007669"/>
    <property type="project" value="UniProtKB-KW"/>
</dbReference>
<evidence type="ECO:0000259" key="3">
    <source>
        <dbReference type="Pfam" id="PF25597"/>
    </source>
</evidence>
<organism evidence="4 5">
    <name type="scientific">Synchytrium endobioticum</name>
    <dbReference type="NCBI Taxonomy" id="286115"/>
    <lineage>
        <taxon>Eukaryota</taxon>
        <taxon>Fungi</taxon>
        <taxon>Fungi incertae sedis</taxon>
        <taxon>Chytridiomycota</taxon>
        <taxon>Chytridiomycota incertae sedis</taxon>
        <taxon>Chytridiomycetes</taxon>
        <taxon>Synchytriales</taxon>
        <taxon>Synchytriaceae</taxon>
        <taxon>Synchytrium</taxon>
    </lineage>
</organism>
<feature type="compositionally biased region" description="Basic and acidic residues" evidence="1">
    <location>
        <begin position="63"/>
        <end position="75"/>
    </location>
</feature>